<dbReference type="PANTHER" id="PTHR42110:SF1">
    <property type="entry name" value="L-ASPARAGINASE, PUTATIVE (AFU_ORTHOLOGUE AFUA_3G11890)-RELATED"/>
    <property type="match status" value="1"/>
</dbReference>
<dbReference type="PANTHER" id="PTHR42110">
    <property type="entry name" value="L-ASPARAGINASE, PUTATIVE (AFU_ORTHOLOGUE AFUA_3G11890)-RELATED"/>
    <property type="match status" value="1"/>
</dbReference>
<proteinExistence type="predicted"/>
<name>A0A7Y9RVI6_9ACTN</name>
<dbReference type="RefSeq" id="WP_179517280.1">
    <property type="nucleotide sequence ID" value="NZ_JACCAC010000001.1"/>
</dbReference>
<dbReference type="InterPro" id="IPR010349">
    <property type="entry name" value="Asparaginase_II"/>
</dbReference>
<accession>A0A7Y9RVI6</accession>
<dbReference type="AlphaFoldDB" id="A0A7Y9RVI6"/>
<gene>
    <name evidence="1" type="ORF">BJ989_001014</name>
</gene>
<evidence type="ECO:0000313" key="2">
    <source>
        <dbReference type="Proteomes" id="UP000544110"/>
    </source>
</evidence>
<organism evidence="1 2">
    <name type="scientific">Nocardioides perillae</name>
    <dbReference type="NCBI Taxonomy" id="1119534"/>
    <lineage>
        <taxon>Bacteria</taxon>
        <taxon>Bacillati</taxon>
        <taxon>Actinomycetota</taxon>
        <taxon>Actinomycetes</taxon>
        <taxon>Propionibacteriales</taxon>
        <taxon>Nocardioidaceae</taxon>
        <taxon>Nocardioides</taxon>
    </lineage>
</organism>
<reference evidence="1 2" key="1">
    <citation type="submission" date="2020-07" db="EMBL/GenBank/DDBJ databases">
        <title>Sequencing the genomes of 1000 actinobacteria strains.</title>
        <authorList>
            <person name="Klenk H.-P."/>
        </authorList>
    </citation>
    <scope>NUCLEOTIDE SEQUENCE [LARGE SCALE GENOMIC DNA]</scope>
    <source>
        <strain evidence="1 2">DSM 24552</strain>
    </source>
</reference>
<dbReference type="Proteomes" id="UP000544110">
    <property type="component" value="Unassembled WGS sequence"/>
</dbReference>
<dbReference type="EMBL" id="JACCAC010000001">
    <property type="protein sequence ID" value="NYG54710.1"/>
    <property type="molecule type" value="Genomic_DNA"/>
</dbReference>
<keyword evidence="2" id="KW-1185">Reference proteome</keyword>
<dbReference type="Pfam" id="PF06089">
    <property type="entry name" value="Asparaginase_II"/>
    <property type="match status" value="1"/>
</dbReference>
<comment type="caution">
    <text evidence="1">The sequence shown here is derived from an EMBL/GenBank/DDBJ whole genome shotgun (WGS) entry which is preliminary data.</text>
</comment>
<sequence>MSHVVVAEVVRSGFVEGRHHGSVVSLAADGSVAWSVGDAGEPILPRSCNKPVQALAMLRAGLELPPDLLAMACASHSGEEMHVERVHTILRGAGLDAGHLQCPADWPLDPAVKEALLRRRGDRSRAHMNCSGKHAAMLATCVVNGWSTHDYLDPAHPLQRLTVEVFAEMTGEEVDTIATDGCGAPLLSTSLTGLATAFRRLALGLDGRDEADVRSMRIAEAIRTHPELVSGSTRDERALLAAVPGAIGKGGAEACHVVALPDGRAVALKIEDGGERARPVVMVEALWRSGVLEVPGVDVVAVEGVGRHVLLGGGQPVGEVRSAF</sequence>
<protein>
    <submittedName>
        <fullName evidence="1">L-asparaginase II</fullName>
    </submittedName>
</protein>
<evidence type="ECO:0000313" key="1">
    <source>
        <dbReference type="EMBL" id="NYG54710.1"/>
    </source>
</evidence>